<gene>
    <name evidence="2" type="ORF">ACFPL4_20700</name>
</gene>
<sequence length="99" mass="10123">MNTSTDTSGRAARRGAPVIEQSLGGPPPGRTRMGDGIETGPGNAPTVHVRPGRALRRLRRHPGGLGPADGWDKDPGTVPAQRAEAVAADRVGRGTGAGR</sequence>
<dbReference type="GeneID" id="31236364"/>
<reference evidence="3" key="1">
    <citation type="journal article" date="2019" name="Int. J. Syst. Evol. Microbiol.">
        <title>The Global Catalogue of Microorganisms (GCM) 10K type strain sequencing project: providing services to taxonomists for standard genome sequencing and annotation.</title>
        <authorList>
            <consortium name="The Broad Institute Genomics Platform"/>
            <consortium name="The Broad Institute Genome Sequencing Center for Infectious Disease"/>
            <person name="Wu L."/>
            <person name="Ma J."/>
        </authorList>
    </citation>
    <scope>NUCLEOTIDE SEQUENCE [LARGE SCALE GENOMIC DNA]</scope>
    <source>
        <strain evidence="3">ICMP 257</strain>
    </source>
</reference>
<proteinExistence type="predicted"/>
<feature type="region of interest" description="Disordered" evidence="1">
    <location>
        <begin position="1"/>
        <end position="99"/>
    </location>
</feature>
<dbReference type="Proteomes" id="UP001595908">
    <property type="component" value="Unassembled WGS sequence"/>
</dbReference>
<name>A0ABV9VAP7_STRAZ</name>
<feature type="compositionally biased region" description="Basic residues" evidence="1">
    <location>
        <begin position="50"/>
        <end position="62"/>
    </location>
</feature>
<keyword evidence="3" id="KW-1185">Reference proteome</keyword>
<comment type="caution">
    <text evidence="2">The sequence shown here is derived from an EMBL/GenBank/DDBJ whole genome shotgun (WGS) entry which is preliminary data.</text>
</comment>
<accession>A0ABV9VAP7</accession>
<dbReference type="EMBL" id="JBHSJE010000005">
    <property type="protein sequence ID" value="MFC4980741.1"/>
    <property type="molecule type" value="Genomic_DNA"/>
</dbReference>
<evidence type="ECO:0000313" key="3">
    <source>
        <dbReference type="Proteomes" id="UP001595908"/>
    </source>
</evidence>
<organism evidence="2 3">
    <name type="scientific">Streptomyces atroolivaceus</name>
    <dbReference type="NCBI Taxonomy" id="66869"/>
    <lineage>
        <taxon>Bacteria</taxon>
        <taxon>Bacillati</taxon>
        <taxon>Actinomycetota</taxon>
        <taxon>Actinomycetes</taxon>
        <taxon>Kitasatosporales</taxon>
        <taxon>Streptomycetaceae</taxon>
        <taxon>Streptomyces</taxon>
    </lineage>
</organism>
<evidence type="ECO:0000256" key="1">
    <source>
        <dbReference type="SAM" id="MobiDB-lite"/>
    </source>
</evidence>
<dbReference type="RefSeq" id="WP_033304510.1">
    <property type="nucleotide sequence ID" value="NZ_JBHSJE010000005.1"/>
</dbReference>
<protein>
    <submittedName>
        <fullName evidence="2">Uncharacterized protein</fullName>
    </submittedName>
</protein>
<evidence type="ECO:0000313" key="2">
    <source>
        <dbReference type="EMBL" id="MFC4980741.1"/>
    </source>
</evidence>